<protein>
    <submittedName>
        <fullName evidence="1">Uncharacterized protein</fullName>
    </submittedName>
</protein>
<proteinExistence type="predicted"/>
<name>A0A381P084_9ZZZZ</name>
<accession>A0A381P084</accession>
<dbReference type="AlphaFoldDB" id="A0A381P084"/>
<organism evidence="1">
    <name type="scientific">marine metagenome</name>
    <dbReference type="NCBI Taxonomy" id="408172"/>
    <lineage>
        <taxon>unclassified sequences</taxon>
        <taxon>metagenomes</taxon>
        <taxon>ecological metagenomes</taxon>
    </lineage>
</organism>
<dbReference type="EMBL" id="UINC01000711">
    <property type="protein sequence ID" value="SUZ59987.1"/>
    <property type="molecule type" value="Genomic_DNA"/>
</dbReference>
<sequence>MTGGMRSHWKERCLKSFKEKILDVLDCDLYISTARTQGGEEETIKEIYPDAKLNYITEVDEIPGGPNIPIQTNDDIVQCLTWYRIWDARRMMEESGVQYDLVIRVRPDLEYRGDFPFFVFNPSHICWIYQHPWKQKNLMEYDDRFAVGSLGIMLWYSELYNHLPEYKKGSKFGINQNNSEHNLFCHMNQYKVAHFILNNELEQNHFHIPRDGGTEGIDCLLAISSIATIRDNDPDLPPENWKDFVPFKDQWRPF</sequence>
<gene>
    <name evidence="1" type="ORF">METZ01_LOCUS12841</name>
</gene>
<reference evidence="1" key="1">
    <citation type="submission" date="2018-05" db="EMBL/GenBank/DDBJ databases">
        <authorList>
            <person name="Lanie J.A."/>
            <person name="Ng W.-L."/>
            <person name="Kazmierczak K.M."/>
            <person name="Andrzejewski T.M."/>
            <person name="Davidsen T.M."/>
            <person name="Wayne K.J."/>
            <person name="Tettelin H."/>
            <person name="Glass J.I."/>
            <person name="Rusch D."/>
            <person name="Podicherti R."/>
            <person name="Tsui H.-C.T."/>
            <person name="Winkler M.E."/>
        </authorList>
    </citation>
    <scope>NUCLEOTIDE SEQUENCE</scope>
</reference>
<evidence type="ECO:0000313" key="1">
    <source>
        <dbReference type="EMBL" id="SUZ59987.1"/>
    </source>
</evidence>